<reference evidence="3 4" key="1">
    <citation type="submission" date="2021-01" db="EMBL/GenBank/DDBJ databases">
        <title>Actinoplanes sp. nov. LDG1-06 isolated from lichen.</title>
        <authorList>
            <person name="Saeng-In P."/>
            <person name="Phongsopitanun W."/>
            <person name="Kanchanasin P."/>
            <person name="Yuki M."/>
            <person name="Kudo T."/>
            <person name="Ohkuma M."/>
            <person name="Tanasupawat S."/>
        </authorList>
    </citation>
    <scope>NUCLEOTIDE SEQUENCE [LARGE SCALE GENOMIC DNA]</scope>
    <source>
        <strain evidence="3 4">LDG1-06</strain>
    </source>
</reference>
<organism evidence="3 4">
    <name type="scientific">Paractinoplanes ovalisporus</name>
    <dbReference type="NCBI Taxonomy" id="2810368"/>
    <lineage>
        <taxon>Bacteria</taxon>
        <taxon>Bacillati</taxon>
        <taxon>Actinomycetota</taxon>
        <taxon>Actinomycetes</taxon>
        <taxon>Micromonosporales</taxon>
        <taxon>Micromonosporaceae</taxon>
        <taxon>Paractinoplanes</taxon>
    </lineage>
</organism>
<keyword evidence="2" id="KW-1133">Transmembrane helix</keyword>
<dbReference type="RefSeq" id="WP_203376345.1">
    <property type="nucleotide sequence ID" value="NZ_JAENHP010000003.1"/>
</dbReference>
<feature type="region of interest" description="Disordered" evidence="1">
    <location>
        <begin position="1"/>
        <end position="24"/>
    </location>
</feature>
<keyword evidence="2" id="KW-0472">Membrane</keyword>
<comment type="caution">
    <text evidence="3">The sequence shown here is derived from an EMBL/GenBank/DDBJ whole genome shotgun (WGS) entry which is preliminary data.</text>
</comment>
<feature type="transmembrane region" description="Helical" evidence="2">
    <location>
        <begin position="39"/>
        <end position="59"/>
    </location>
</feature>
<evidence type="ECO:0000313" key="4">
    <source>
        <dbReference type="Proteomes" id="UP000632138"/>
    </source>
</evidence>
<keyword evidence="4" id="KW-1185">Reference proteome</keyword>
<evidence type="ECO:0000256" key="1">
    <source>
        <dbReference type="SAM" id="MobiDB-lite"/>
    </source>
</evidence>
<sequence length="296" mass="32521">MAGRARRKQRYGERRPAVTEPATPLVDRPPLWRSALGKAATAALAFFLGIAATVTTTYLSNRVAKATQPEVRMVGQVWGAGAYYFRQDPGLARLTDGQPVMQPKPAVVEDYYDRLDRHLRDRGAVPGSRMITLTVINRQSEPVTVTGVWAQVTRREKVEFAAWAGDESGGGRDTTLHFDMSRDRPAGVLECGADGCEISPEAVEIQQQGSYFAADPLNIPASETRSFNAYLDGDNLDVTFHFVITLVALDARGDRTQQEIPVRDAGDRDFHGVTGDTRGRTFYVIDFVNGEIKGTS</sequence>
<evidence type="ECO:0000256" key="2">
    <source>
        <dbReference type="SAM" id="Phobius"/>
    </source>
</evidence>
<evidence type="ECO:0000313" key="3">
    <source>
        <dbReference type="EMBL" id="MBM2616454.1"/>
    </source>
</evidence>
<name>A0ABS2A9E6_9ACTN</name>
<proteinExistence type="predicted"/>
<accession>A0ABS2A9E6</accession>
<protein>
    <submittedName>
        <fullName evidence="3">Uncharacterized protein</fullName>
    </submittedName>
</protein>
<keyword evidence="2" id="KW-0812">Transmembrane</keyword>
<gene>
    <name evidence="3" type="ORF">JIG36_12890</name>
</gene>
<dbReference type="Proteomes" id="UP000632138">
    <property type="component" value="Unassembled WGS sequence"/>
</dbReference>
<dbReference type="EMBL" id="JAENHP010000003">
    <property type="protein sequence ID" value="MBM2616454.1"/>
    <property type="molecule type" value="Genomic_DNA"/>
</dbReference>